<evidence type="ECO:0000313" key="3">
    <source>
        <dbReference type="Proteomes" id="UP001589798"/>
    </source>
</evidence>
<dbReference type="Proteomes" id="UP001589798">
    <property type="component" value="Unassembled WGS sequence"/>
</dbReference>
<reference evidence="2 3" key="1">
    <citation type="submission" date="2024-09" db="EMBL/GenBank/DDBJ databases">
        <authorList>
            <person name="Sun Q."/>
            <person name="Mori K."/>
        </authorList>
    </citation>
    <scope>NUCLEOTIDE SEQUENCE [LARGE SCALE GENOMIC DNA]</scope>
    <source>
        <strain evidence="2 3">CCM 7706</strain>
    </source>
</reference>
<dbReference type="EMBL" id="JBHLWK010000010">
    <property type="protein sequence ID" value="MFC0203963.1"/>
    <property type="molecule type" value="Genomic_DNA"/>
</dbReference>
<dbReference type="InterPro" id="IPR030972">
    <property type="entry name" value="UrcA_uranyl"/>
</dbReference>
<evidence type="ECO:0000313" key="2">
    <source>
        <dbReference type="EMBL" id="MFC0203963.1"/>
    </source>
</evidence>
<protein>
    <submittedName>
        <fullName evidence="2">UrcA family protein</fullName>
    </submittedName>
</protein>
<proteinExistence type="predicted"/>
<name>A0ABV6CXA5_9SPHN</name>
<feature type="chain" id="PRO_5046987893" evidence="1">
    <location>
        <begin position="20"/>
        <end position="110"/>
    </location>
</feature>
<gene>
    <name evidence="2" type="ORF">ACFFJC_06725</name>
</gene>
<accession>A0ABV6CXA5</accession>
<comment type="caution">
    <text evidence="2">The sequence shown here is derived from an EMBL/GenBank/DDBJ whole genome shotgun (WGS) entry which is preliminary data.</text>
</comment>
<organism evidence="2 3">
    <name type="scientific">Novosphingobium soli</name>
    <dbReference type="NCBI Taxonomy" id="574956"/>
    <lineage>
        <taxon>Bacteria</taxon>
        <taxon>Pseudomonadati</taxon>
        <taxon>Pseudomonadota</taxon>
        <taxon>Alphaproteobacteria</taxon>
        <taxon>Sphingomonadales</taxon>
        <taxon>Sphingomonadaceae</taxon>
        <taxon>Novosphingobium</taxon>
    </lineage>
</organism>
<keyword evidence="3" id="KW-1185">Reference proteome</keyword>
<evidence type="ECO:0000256" key="1">
    <source>
        <dbReference type="SAM" id="SignalP"/>
    </source>
</evidence>
<feature type="signal peptide" evidence="1">
    <location>
        <begin position="1"/>
        <end position="19"/>
    </location>
</feature>
<keyword evidence="1" id="KW-0732">Signal</keyword>
<dbReference type="NCBIfam" id="TIGR04433">
    <property type="entry name" value="UrcA_uranyl"/>
    <property type="match status" value="1"/>
</dbReference>
<dbReference type="RefSeq" id="WP_379486732.1">
    <property type="nucleotide sequence ID" value="NZ_JBHLWK010000010.1"/>
</dbReference>
<sequence length="110" mass="11656">MKIGVLALASLAFATSASAATDENPFAQEQTLLQLDGLDLATAEGQQRLAIRMDQAARSVCGDRVASLHLMAERKSQDCRAAVLADIRNQIETRRADASGAAAVKFALAR</sequence>